<feature type="domain" description="Photosynthesis system II assembly factor Ycf48/Hcf136-like" evidence="3">
    <location>
        <begin position="77"/>
        <end position="119"/>
    </location>
</feature>
<dbReference type="PANTHER" id="PTHR47199:SF2">
    <property type="entry name" value="PHOTOSYSTEM II STABILITY_ASSEMBLY FACTOR HCF136, CHLOROPLASTIC"/>
    <property type="match status" value="1"/>
</dbReference>
<keyword evidence="5" id="KW-1185">Reference proteome</keyword>
<feature type="domain" description="Photosynthesis system II assembly factor Ycf48/Hcf136-like" evidence="3">
    <location>
        <begin position="179"/>
        <end position="254"/>
    </location>
</feature>
<dbReference type="AlphaFoldDB" id="A0A7U7IBJ1"/>
<dbReference type="GO" id="GO:0015979">
    <property type="term" value="P:photosynthesis"/>
    <property type="evidence" value="ECO:0007669"/>
    <property type="project" value="UniProtKB-KW"/>
</dbReference>
<accession>A0A7U7IBJ1</accession>
<dbReference type="Gene3D" id="2.130.10.10">
    <property type="entry name" value="YVTN repeat-like/Quinoprotein amine dehydrogenase"/>
    <property type="match status" value="1"/>
</dbReference>
<proteinExistence type="predicted"/>
<dbReference type="SUPFAM" id="SSF110296">
    <property type="entry name" value="Oligoxyloglucan reducing end-specific cellobiohydrolase"/>
    <property type="match status" value="1"/>
</dbReference>
<organism evidence="4 5">
    <name type="scientific">Zestomonas carbonaria</name>
    <dbReference type="NCBI Taxonomy" id="2762745"/>
    <lineage>
        <taxon>Bacteria</taxon>
        <taxon>Pseudomonadati</taxon>
        <taxon>Pseudomonadota</taxon>
        <taxon>Gammaproteobacteria</taxon>
        <taxon>Pseudomonadales</taxon>
        <taxon>Pseudomonadaceae</taxon>
        <taxon>Zestomonas</taxon>
    </lineage>
</organism>
<dbReference type="CDD" id="cd15482">
    <property type="entry name" value="Sialidase_non-viral"/>
    <property type="match status" value="1"/>
</dbReference>
<keyword evidence="1" id="KW-0602">Photosynthesis</keyword>
<evidence type="ECO:0000313" key="4">
    <source>
        <dbReference type="EMBL" id="CAD5109941.1"/>
    </source>
</evidence>
<gene>
    <name evidence="4" type="primary">hcf136_6</name>
    <name evidence="4" type="ORF">PSEWESI4_04257</name>
</gene>
<comment type="caution">
    <text evidence="4">The sequence shown here is derived from an EMBL/GenBank/DDBJ whole genome shotgun (WGS) entry which is preliminary data.</text>
</comment>
<dbReference type="InterPro" id="IPR015943">
    <property type="entry name" value="WD40/YVTN_repeat-like_dom_sf"/>
</dbReference>
<dbReference type="InterPro" id="IPR028203">
    <property type="entry name" value="PSII_CF48-like_dom"/>
</dbReference>
<evidence type="ECO:0000256" key="2">
    <source>
        <dbReference type="ARBA" id="ARBA00023276"/>
    </source>
</evidence>
<dbReference type="Pfam" id="PF14870">
    <property type="entry name" value="PSII_BNR"/>
    <property type="match status" value="2"/>
</dbReference>
<dbReference type="RefSeq" id="WP_187673245.1">
    <property type="nucleotide sequence ID" value="NZ_CAJFCI010000080.1"/>
</dbReference>
<keyword evidence="2" id="KW-0604">Photosystem II</keyword>
<dbReference type="Proteomes" id="UP000583387">
    <property type="component" value="Unassembled WGS sequence"/>
</dbReference>
<reference evidence="4 5" key="1">
    <citation type="submission" date="2020-08" db="EMBL/GenBank/DDBJ databases">
        <authorList>
            <person name="Criscuolo A."/>
        </authorList>
    </citation>
    <scope>NUCLEOTIDE SEQUENCE [LARGE SCALE GENOMIC DNA]</scope>
    <source>
        <strain evidence="4">CIP111764</strain>
    </source>
</reference>
<evidence type="ECO:0000313" key="5">
    <source>
        <dbReference type="Proteomes" id="UP000583387"/>
    </source>
</evidence>
<name>A0A7U7IBJ1_9GAMM</name>
<evidence type="ECO:0000259" key="3">
    <source>
        <dbReference type="Pfam" id="PF14870"/>
    </source>
</evidence>
<evidence type="ECO:0000256" key="1">
    <source>
        <dbReference type="ARBA" id="ARBA00022531"/>
    </source>
</evidence>
<protein>
    <submittedName>
        <fullName evidence="4">Ycf48-like protein</fullName>
    </submittedName>
</protein>
<dbReference type="PANTHER" id="PTHR47199">
    <property type="entry name" value="PHOTOSYSTEM II STABILITY/ASSEMBLY FACTOR HCF136, CHLOROPLASTIC"/>
    <property type="match status" value="1"/>
</dbReference>
<dbReference type="EMBL" id="CAJFCI010000080">
    <property type="protein sequence ID" value="CAD5109941.1"/>
    <property type="molecule type" value="Genomic_DNA"/>
</dbReference>
<dbReference type="GO" id="GO:0009523">
    <property type="term" value="C:photosystem II"/>
    <property type="evidence" value="ECO:0007669"/>
    <property type="project" value="UniProtKB-KW"/>
</dbReference>
<sequence length="377" mass="39825">MPYVRSALALLLGLNIGLLSGQAATVPLVDRLARPSPVSGSIADSAFTDIQARDGRLLIVGEGGRVLLRAADGSQVQADVPVDLLLTAVHFVDAQHGWVVGHDGVVLHSADGGHTWSRQLDGVSINRIMQSWAESEVARLEAAQAADPDDEALAEALDSAIFALDDIRSGGEAGPSHPLLDVWFRSDREGWVVGAYGTILHTRDGGSSWALVPGLDNPERLHLNAVLGLADGSLLVAGEGGRLYRSEDSGGHWQPASQLADASLYHLLQLRDGRLLALGFGGVLLSSLDQGRSWEALEVPVRVSLYGGSQLADGSLLLAGHGGVLLYSRDGRAFRVWRGERRGAWMGAVEADAGTVALIGSHGLRILPLDELEGQLQ</sequence>